<evidence type="ECO:0000256" key="2">
    <source>
        <dbReference type="ARBA" id="ARBA00004613"/>
    </source>
</evidence>
<gene>
    <name evidence="11" type="ORF">SAMN05421742_11622</name>
</gene>
<dbReference type="PANTHER" id="PTHR30033">
    <property type="entry name" value="FLAGELLAR HOOK-ASSOCIATED PROTEIN 1"/>
    <property type="match status" value="1"/>
</dbReference>
<dbReference type="Proteomes" id="UP000217076">
    <property type="component" value="Unassembled WGS sequence"/>
</dbReference>
<dbReference type="InterPro" id="IPR001444">
    <property type="entry name" value="Flag_bb_rod_N"/>
</dbReference>
<keyword evidence="11" id="KW-0966">Cell projection</keyword>
<dbReference type="RefSeq" id="WP_092621814.1">
    <property type="nucleotide sequence ID" value="NZ_FNCV01000016.1"/>
</dbReference>
<accession>A0A1G8FU46</accession>
<dbReference type="GO" id="GO:0005198">
    <property type="term" value="F:structural molecule activity"/>
    <property type="evidence" value="ECO:0007669"/>
    <property type="project" value="InterPro"/>
</dbReference>
<feature type="domain" description="Flagellar basal body rod protein N-terminal" evidence="8">
    <location>
        <begin position="9"/>
        <end position="37"/>
    </location>
</feature>
<dbReference type="EMBL" id="FNCV01000016">
    <property type="protein sequence ID" value="SDH85668.1"/>
    <property type="molecule type" value="Genomic_DNA"/>
</dbReference>
<evidence type="ECO:0000256" key="3">
    <source>
        <dbReference type="ARBA" id="ARBA00009677"/>
    </source>
</evidence>
<dbReference type="InterPro" id="IPR002371">
    <property type="entry name" value="FlgK"/>
</dbReference>
<dbReference type="NCBIfam" id="TIGR02492">
    <property type="entry name" value="flgK_ends"/>
    <property type="match status" value="1"/>
</dbReference>
<dbReference type="GO" id="GO:0005576">
    <property type="term" value="C:extracellular region"/>
    <property type="evidence" value="ECO:0007669"/>
    <property type="project" value="UniProtKB-SubCell"/>
</dbReference>
<dbReference type="InterPro" id="IPR053927">
    <property type="entry name" value="FlgK_helical"/>
</dbReference>
<dbReference type="PANTHER" id="PTHR30033:SF1">
    <property type="entry name" value="FLAGELLAR HOOK-ASSOCIATED PROTEIN 1"/>
    <property type="match status" value="1"/>
</dbReference>
<feature type="domain" description="Flagellar basal-body/hook protein C-terminal" evidence="9">
    <location>
        <begin position="715"/>
        <end position="754"/>
    </location>
</feature>
<evidence type="ECO:0000259" key="9">
    <source>
        <dbReference type="Pfam" id="PF06429"/>
    </source>
</evidence>
<evidence type="ECO:0000313" key="11">
    <source>
        <dbReference type="EMBL" id="SDH85668.1"/>
    </source>
</evidence>
<dbReference type="STRING" id="83401.SAMN05421742_11622"/>
<dbReference type="GO" id="GO:0009424">
    <property type="term" value="C:bacterial-type flagellum hook"/>
    <property type="evidence" value="ECO:0007669"/>
    <property type="project" value="InterPro"/>
</dbReference>
<keyword evidence="11" id="KW-0969">Cilium</keyword>
<evidence type="ECO:0000259" key="8">
    <source>
        <dbReference type="Pfam" id="PF00460"/>
    </source>
</evidence>
<evidence type="ECO:0000256" key="5">
    <source>
        <dbReference type="ARBA" id="ARBA00022525"/>
    </source>
</evidence>
<evidence type="ECO:0000256" key="4">
    <source>
        <dbReference type="ARBA" id="ARBA00016244"/>
    </source>
</evidence>
<reference evidence="12" key="1">
    <citation type="submission" date="2016-10" db="EMBL/GenBank/DDBJ databases">
        <authorList>
            <person name="Varghese N."/>
            <person name="Submissions S."/>
        </authorList>
    </citation>
    <scope>NUCLEOTIDE SEQUENCE [LARGE SCALE GENOMIC DNA]</scope>
    <source>
        <strain evidence="12">930I</strain>
    </source>
</reference>
<dbReference type="AlphaFoldDB" id="A0A1G8FU46"/>
<dbReference type="GO" id="GO:0044780">
    <property type="term" value="P:bacterial-type flagellum assembly"/>
    <property type="evidence" value="ECO:0007669"/>
    <property type="project" value="InterPro"/>
</dbReference>
<dbReference type="Pfam" id="PF22638">
    <property type="entry name" value="FlgK_D1"/>
    <property type="match status" value="1"/>
</dbReference>
<evidence type="ECO:0000313" key="12">
    <source>
        <dbReference type="Proteomes" id="UP000217076"/>
    </source>
</evidence>
<keyword evidence="11" id="KW-0282">Flagellum</keyword>
<sequence length="756" mass="81249">MTLTAGLSAALSGLLTAQRGLDSVAHNIANVNTEGYTRKVFNQESRVLAGIGIGVQAGQLTRQVDENLLGDLREELGLFTELDTTREYLDWVQDFFGETNDNSSISHVISELATEFELLAVEPDKSTQQFATVNSAEKLVLQINRMAQNIQDLRLNTDRELQQAASDINDILNNIDILNDKISVNGATGKDVTDLLDKRDLQLNELSKMLDIQYFTRETGAVTIYTKSGATLLDNQAVNVSHVSLTSVAATNSHGGGDFTAFSVGGVDITEDVRTGKVKALVDLRDNTLPNMQAQLDELAGRLSETVNAVHNRGTAYPQLATDLEGTRRFTDANSANNTSLNNDPTQYDYDQTLTLTDGDVVLALASPDGTQQAAANLSTIMNTAYTGATGYNAADEAAAGGAGSAWSINQVMAHMEGWLRANGATNAEVRMNEEHQVTITLNTNAYGLSMRDEAASGLGEDAADATFQFDANADGDHDEVHQGFSSFFGFNDFFAAERTNAIHDSDIKSSGWRVGTGANRVLEFSDTTNGFNFGSVVVQNNHTLQDVADSINNMPSLQGVVSAEVVPEGNGYRLRVTHQNNEELVITQTGTQTDALDALGLSPSRSGLANTLKVEDRLTGDPSQVSRGALQYDTDTNSYYLSSGDNSVANQLAEVFTTPQSFSNAGGLTQATLSLSDYGASIISGAANLAEANEIEFEYQKGLTGALETKRAQESDVNLDEELSQLMMFQQSYSAAARIISVTDSMLETLVNIIR</sequence>
<protein>
    <recommendedName>
        <fullName evidence="4">Flagellar hook-associated protein 1</fullName>
    </recommendedName>
</protein>
<comment type="subcellular location">
    <subcellularLocation>
        <location evidence="1">Bacterial flagellum basal body</location>
    </subcellularLocation>
    <subcellularLocation>
        <location evidence="2">Secreted</location>
    </subcellularLocation>
</comment>
<feature type="coiled-coil region" evidence="7">
    <location>
        <begin position="136"/>
        <end position="181"/>
    </location>
</feature>
<keyword evidence="5" id="KW-0964">Secreted</keyword>
<dbReference type="Pfam" id="PF00460">
    <property type="entry name" value="Flg_bb_rod"/>
    <property type="match status" value="1"/>
</dbReference>
<name>A0A1G8FU46_9PROT</name>
<evidence type="ECO:0000256" key="1">
    <source>
        <dbReference type="ARBA" id="ARBA00004117"/>
    </source>
</evidence>
<evidence type="ECO:0000256" key="7">
    <source>
        <dbReference type="SAM" id="Coils"/>
    </source>
</evidence>
<dbReference type="GO" id="GO:0009425">
    <property type="term" value="C:bacterial-type flagellum basal body"/>
    <property type="evidence" value="ECO:0007669"/>
    <property type="project" value="UniProtKB-SubCell"/>
</dbReference>
<dbReference type="InterPro" id="IPR010930">
    <property type="entry name" value="Flg_bb/hook_C_dom"/>
</dbReference>
<evidence type="ECO:0000256" key="6">
    <source>
        <dbReference type="ARBA" id="ARBA00023143"/>
    </source>
</evidence>
<keyword evidence="6" id="KW-0975">Bacterial flagellum</keyword>
<feature type="domain" description="Flagellar hook-associated protein FlgK helical" evidence="10">
    <location>
        <begin position="92"/>
        <end position="316"/>
    </location>
</feature>
<comment type="similarity">
    <text evidence="3">Belongs to the flagella basal body rod proteins family.</text>
</comment>
<keyword evidence="7" id="KW-0175">Coiled coil</keyword>
<proteinExistence type="inferred from homology"/>
<dbReference type="OrthoDB" id="7181295at2"/>
<keyword evidence="12" id="KW-1185">Reference proteome</keyword>
<evidence type="ECO:0000259" key="10">
    <source>
        <dbReference type="Pfam" id="PF22638"/>
    </source>
</evidence>
<dbReference type="Pfam" id="PF06429">
    <property type="entry name" value="Flg_bbr_C"/>
    <property type="match status" value="1"/>
</dbReference>
<organism evidence="11 12">
    <name type="scientific">Roseospirillum parvum</name>
    <dbReference type="NCBI Taxonomy" id="83401"/>
    <lineage>
        <taxon>Bacteria</taxon>
        <taxon>Pseudomonadati</taxon>
        <taxon>Pseudomonadota</taxon>
        <taxon>Alphaproteobacteria</taxon>
        <taxon>Rhodospirillales</taxon>
        <taxon>Rhodospirillaceae</taxon>
        <taxon>Roseospirillum</taxon>
    </lineage>
</organism>
<dbReference type="SUPFAM" id="SSF64518">
    <property type="entry name" value="Phase 1 flagellin"/>
    <property type="match status" value="1"/>
</dbReference>